<accession>A0A8J1TCQ7</accession>
<evidence type="ECO:0000313" key="1">
    <source>
        <dbReference type="EMBL" id="CAH1799737.1"/>
    </source>
</evidence>
<dbReference type="InterPro" id="IPR008974">
    <property type="entry name" value="TRAF-like"/>
</dbReference>
<sequence length="496" mass="56329">MEYHENRLEMRKEIYGDQPHSDIAASLDNIGKEYNNKGDLKRDIKHHGESLTMRSILYGDQENIGKVYSDKGDSTKAAIYHEESMAIRRQCHGDQLQADTEAKLGNADNDKERNEKAKIATLKIQKAKGYQGISGHSKKQKSKAKHREALRGSIGNKFEVGENTRDTNEQSKVDSNLTKEAIDTTNRTSDLFHLVNDTKRICSLLSDETAADLANIENCFLQKLDTLENQIEVDTTEHRHKLVIIKDTVDLTFEKEEIFNKVIKVLQEESQWIKSRLANLESGIQKHFFQVLKNLFVQHQRTDKFITRQEDSIKQLDTAMADSQLAVHNGIMILPIEDFQAKFQAAKVRDPASITSPAFYTRRGGYKLKIRVYPNGDGLGLGTHVSIYIMMCKSPFDALLPWPFNQKITLGIMNQTDSKKDYMDAFRPNKALNTWGKPVAESNVPTGIPKFLDLATVLDPSQGYVVDDTMYVKVIVEQEPKTPLSAFLGYKEIEEQ</sequence>
<dbReference type="AlphaFoldDB" id="A0A8J1TCQ7"/>
<dbReference type="InterPro" id="IPR049342">
    <property type="entry name" value="TRAF1-6_MATH_dom"/>
</dbReference>
<proteinExistence type="predicted"/>
<keyword evidence="2" id="KW-1185">Reference proteome</keyword>
<name>A0A8J1TCQ7_OWEFU</name>
<dbReference type="SMART" id="SM00061">
    <property type="entry name" value="MATH"/>
    <property type="match status" value="1"/>
</dbReference>
<evidence type="ECO:0000313" key="2">
    <source>
        <dbReference type="Proteomes" id="UP000749559"/>
    </source>
</evidence>
<dbReference type="Gene3D" id="1.25.40.10">
    <property type="entry name" value="Tetratricopeptide repeat domain"/>
    <property type="match status" value="1"/>
</dbReference>
<dbReference type="InterPro" id="IPR002083">
    <property type="entry name" value="MATH/TRAF_dom"/>
</dbReference>
<dbReference type="PANTHER" id="PTHR10131:SF94">
    <property type="entry name" value="TNF RECEPTOR-ASSOCIATED FACTOR 4"/>
    <property type="match status" value="1"/>
</dbReference>
<dbReference type="EMBL" id="CAIIXF020000011">
    <property type="protein sequence ID" value="CAH1799737.1"/>
    <property type="molecule type" value="Genomic_DNA"/>
</dbReference>
<dbReference type="GO" id="GO:0043122">
    <property type="term" value="P:regulation of canonical NF-kappaB signal transduction"/>
    <property type="evidence" value="ECO:0007669"/>
    <property type="project" value="TreeGrafter"/>
</dbReference>
<dbReference type="PANTHER" id="PTHR10131">
    <property type="entry name" value="TNF RECEPTOR ASSOCIATED FACTOR"/>
    <property type="match status" value="1"/>
</dbReference>
<dbReference type="Gene3D" id="2.60.210.10">
    <property type="entry name" value="Apoptosis, Tumor Necrosis Factor Receptor Associated Protein 2, Chain A"/>
    <property type="match status" value="1"/>
</dbReference>
<gene>
    <name evidence="1" type="ORF">OFUS_LOCUS23714</name>
</gene>
<dbReference type="InterPro" id="IPR011990">
    <property type="entry name" value="TPR-like_helical_dom_sf"/>
</dbReference>
<dbReference type="SUPFAM" id="SSF49599">
    <property type="entry name" value="TRAF domain-like"/>
    <property type="match status" value="1"/>
</dbReference>
<comment type="caution">
    <text evidence="1">The sequence shown here is derived from an EMBL/GenBank/DDBJ whole genome shotgun (WGS) entry which is preliminary data.</text>
</comment>
<organism evidence="1 2">
    <name type="scientific">Owenia fusiformis</name>
    <name type="common">Polychaete worm</name>
    <dbReference type="NCBI Taxonomy" id="6347"/>
    <lineage>
        <taxon>Eukaryota</taxon>
        <taxon>Metazoa</taxon>
        <taxon>Spiralia</taxon>
        <taxon>Lophotrochozoa</taxon>
        <taxon>Annelida</taxon>
        <taxon>Polychaeta</taxon>
        <taxon>Sedentaria</taxon>
        <taxon>Canalipalpata</taxon>
        <taxon>Sabellida</taxon>
        <taxon>Oweniida</taxon>
        <taxon>Oweniidae</taxon>
        <taxon>Owenia</taxon>
    </lineage>
</organism>
<protein>
    <submittedName>
        <fullName evidence="1">Uncharacterized protein</fullName>
    </submittedName>
</protein>
<dbReference type="Pfam" id="PF21355">
    <property type="entry name" value="TRAF-mep_MATH"/>
    <property type="match status" value="1"/>
</dbReference>
<reference evidence="1" key="1">
    <citation type="submission" date="2022-03" db="EMBL/GenBank/DDBJ databases">
        <authorList>
            <person name="Martin C."/>
        </authorList>
    </citation>
    <scope>NUCLEOTIDE SEQUENCE</scope>
</reference>
<dbReference type="PROSITE" id="PS50144">
    <property type="entry name" value="MATH"/>
    <property type="match status" value="1"/>
</dbReference>
<dbReference type="OrthoDB" id="1917726at2759"/>
<dbReference type="Proteomes" id="UP000749559">
    <property type="component" value="Unassembled WGS sequence"/>
</dbReference>